<keyword evidence="2" id="KW-0732">Signal</keyword>
<dbReference type="KEGG" id="tpal:117649092"/>
<gene>
    <name evidence="5" type="primary">LOC117649092</name>
</gene>
<protein>
    <submittedName>
        <fullName evidence="5">Uncharacterized protein LOC117649092</fullName>
    </submittedName>
</protein>
<feature type="signal peptide" evidence="2">
    <location>
        <begin position="1"/>
        <end position="18"/>
    </location>
</feature>
<evidence type="ECO:0000256" key="1">
    <source>
        <dbReference type="SAM" id="MobiDB-lite"/>
    </source>
</evidence>
<evidence type="ECO:0000313" key="4">
    <source>
        <dbReference type="Proteomes" id="UP000515158"/>
    </source>
</evidence>
<name>A0A6P8Z4I6_THRPL</name>
<dbReference type="Proteomes" id="UP000515158">
    <property type="component" value="Unplaced"/>
</dbReference>
<dbReference type="RefSeq" id="XP_034247413.1">
    <property type="nucleotide sequence ID" value="XM_034391522.1"/>
</dbReference>
<dbReference type="InterPro" id="IPR031993">
    <property type="entry name" value="DUF4789"/>
</dbReference>
<feature type="compositionally biased region" description="Pro residues" evidence="1">
    <location>
        <begin position="27"/>
        <end position="39"/>
    </location>
</feature>
<evidence type="ECO:0000313" key="5">
    <source>
        <dbReference type="RefSeq" id="XP_034247413.1"/>
    </source>
</evidence>
<feature type="chain" id="PRO_5027685912" evidence="2">
    <location>
        <begin position="19"/>
        <end position="299"/>
    </location>
</feature>
<dbReference type="PANTHER" id="PTHR21177:SF7">
    <property type="entry name" value="GH11627P"/>
    <property type="match status" value="1"/>
</dbReference>
<dbReference type="GeneID" id="117649092"/>
<feature type="region of interest" description="Disordered" evidence="1">
    <location>
        <begin position="20"/>
        <end position="43"/>
    </location>
</feature>
<sequence>MPALWLLVAAAMAVSALAGPVGKTPASPSPAPKTPPGPKPGANAVTAAERACLDDLKLLYPGDGRCHQLLSTGPCKSHEWLVLDARAPDRLRPVCARVPCAEREVLWPRDGRCYQRYRDRDLLCPHARNLLVPNPFGLGECSCMRTPPHARDAAAGGDGACHPLFHRGPCAEGEVLMPRANGTADQGECARDPCHREGQAGVRAGEAPAMPMVLWPTDAGGDGKCHALGAMDVCPESATFGIHPQTLRPSCIVRINHLLPPTPCSGDRCSPTNTAAYSEGYIKELFQAHKSHKNFKRAG</sequence>
<organism evidence="5">
    <name type="scientific">Thrips palmi</name>
    <name type="common">Melon thrips</name>
    <dbReference type="NCBI Taxonomy" id="161013"/>
    <lineage>
        <taxon>Eukaryota</taxon>
        <taxon>Metazoa</taxon>
        <taxon>Ecdysozoa</taxon>
        <taxon>Arthropoda</taxon>
        <taxon>Hexapoda</taxon>
        <taxon>Insecta</taxon>
        <taxon>Pterygota</taxon>
        <taxon>Neoptera</taxon>
        <taxon>Paraneoptera</taxon>
        <taxon>Thysanoptera</taxon>
        <taxon>Terebrantia</taxon>
        <taxon>Thripoidea</taxon>
        <taxon>Thripidae</taxon>
        <taxon>Thrips</taxon>
    </lineage>
</organism>
<evidence type="ECO:0000259" key="3">
    <source>
        <dbReference type="Pfam" id="PF16033"/>
    </source>
</evidence>
<dbReference type="OrthoDB" id="6616205at2759"/>
<feature type="domain" description="DUF4789" evidence="3">
    <location>
        <begin position="52"/>
        <end position="107"/>
    </location>
</feature>
<evidence type="ECO:0000256" key="2">
    <source>
        <dbReference type="SAM" id="SignalP"/>
    </source>
</evidence>
<dbReference type="Pfam" id="PF16033">
    <property type="entry name" value="DUF4789"/>
    <property type="match status" value="2"/>
</dbReference>
<feature type="domain" description="DUF4789" evidence="3">
    <location>
        <begin position="124"/>
        <end position="234"/>
    </location>
</feature>
<dbReference type="InParanoid" id="A0A6P8Z4I6"/>
<keyword evidence="4" id="KW-1185">Reference proteome</keyword>
<dbReference type="AlphaFoldDB" id="A0A6P8Z4I6"/>
<proteinExistence type="predicted"/>
<dbReference type="PANTHER" id="PTHR21177">
    <property type="entry name" value="IP06524P-RELATED"/>
    <property type="match status" value="1"/>
</dbReference>
<accession>A0A6P8Z4I6</accession>
<reference evidence="5" key="1">
    <citation type="submission" date="2025-08" db="UniProtKB">
        <authorList>
            <consortium name="RefSeq"/>
        </authorList>
    </citation>
    <scope>IDENTIFICATION</scope>
    <source>
        <tissue evidence="5">Total insect</tissue>
    </source>
</reference>